<evidence type="ECO:0000313" key="3">
    <source>
        <dbReference type="EMBL" id="PVY38427.1"/>
    </source>
</evidence>
<dbReference type="EMBL" id="JABAEW010000011">
    <property type="protein sequence ID" value="NMD86421.1"/>
    <property type="molecule type" value="Genomic_DNA"/>
</dbReference>
<gene>
    <name evidence="3" type="ORF">C8D82_12620</name>
    <name evidence="2" type="ORF">HF882_07470</name>
</gene>
<protein>
    <submittedName>
        <fullName evidence="3">Uncharacterized protein</fullName>
    </submittedName>
</protein>
<keyword evidence="1" id="KW-0472">Membrane</keyword>
<comment type="caution">
    <text evidence="3">The sequence shown here is derived from an EMBL/GenBank/DDBJ whole genome shotgun (WGS) entry which is preliminary data.</text>
</comment>
<name>A0A2U1AQ17_9BACT</name>
<evidence type="ECO:0000313" key="5">
    <source>
        <dbReference type="Proteomes" id="UP000576225"/>
    </source>
</evidence>
<reference evidence="2 5" key="2">
    <citation type="submission" date="2020-04" db="EMBL/GenBank/DDBJ databases">
        <authorList>
            <person name="Hitch T.C.A."/>
            <person name="Wylensek D."/>
            <person name="Clavel T."/>
        </authorList>
    </citation>
    <scope>NUCLEOTIDE SEQUENCE [LARGE SCALE GENOMIC DNA]</scope>
    <source>
        <strain evidence="2 5">COR2-253-APC-1A</strain>
    </source>
</reference>
<dbReference type="AlphaFoldDB" id="A0A2U1AQ17"/>
<evidence type="ECO:0000313" key="2">
    <source>
        <dbReference type="EMBL" id="NMD86421.1"/>
    </source>
</evidence>
<keyword evidence="1" id="KW-1133">Transmembrane helix</keyword>
<dbReference type="EMBL" id="QEKH01000026">
    <property type="protein sequence ID" value="PVY38427.1"/>
    <property type="molecule type" value="Genomic_DNA"/>
</dbReference>
<evidence type="ECO:0000256" key="1">
    <source>
        <dbReference type="SAM" id="Phobius"/>
    </source>
</evidence>
<dbReference type="RefSeq" id="WP_116885046.1">
    <property type="nucleotide sequence ID" value="NZ_CAJKCJ010000047.1"/>
</dbReference>
<reference evidence="3 4" key="1">
    <citation type="submission" date="2018-04" db="EMBL/GenBank/DDBJ databases">
        <title>Genomic Encyclopedia of Type Strains, Phase IV (KMG-IV): sequencing the most valuable type-strain genomes for metagenomic binning, comparative biology and taxonomic classification.</title>
        <authorList>
            <person name="Goeker M."/>
        </authorList>
    </citation>
    <scope>NUCLEOTIDE SEQUENCE [LARGE SCALE GENOMIC DNA]</scope>
    <source>
        <strain evidence="3 4">DSM 14823</strain>
    </source>
</reference>
<sequence>MNIMIIANLLIVVMVFLVLPYWLIGKLKFDRKVKLSIGFNYYGLMIVIYLGLMICSSLNTARKVAQENVSTLSRALKEYPSARVQAALEKWLHNGEESYFLLKNELPVEAPEPEPPAGK</sequence>
<dbReference type="Proteomes" id="UP000245959">
    <property type="component" value="Unassembled WGS sequence"/>
</dbReference>
<dbReference type="Proteomes" id="UP000576225">
    <property type="component" value="Unassembled WGS sequence"/>
</dbReference>
<proteinExistence type="predicted"/>
<dbReference type="GeneID" id="78296333"/>
<accession>A0A2U1AQ17</accession>
<keyword evidence="1" id="KW-0812">Transmembrane</keyword>
<evidence type="ECO:0000313" key="4">
    <source>
        <dbReference type="Proteomes" id="UP000245959"/>
    </source>
</evidence>
<organism evidence="3 4">
    <name type="scientific">Victivallis vadensis</name>
    <dbReference type="NCBI Taxonomy" id="172901"/>
    <lineage>
        <taxon>Bacteria</taxon>
        <taxon>Pseudomonadati</taxon>
        <taxon>Lentisphaerota</taxon>
        <taxon>Lentisphaeria</taxon>
        <taxon>Victivallales</taxon>
        <taxon>Victivallaceae</taxon>
        <taxon>Victivallis</taxon>
    </lineage>
</organism>
<keyword evidence="4" id="KW-1185">Reference proteome</keyword>
<feature type="transmembrane region" description="Helical" evidence="1">
    <location>
        <begin position="35"/>
        <end position="54"/>
    </location>
</feature>
<feature type="transmembrane region" description="Helical" evidence="1">
    <location>
        <begin position="6"/>
        <end position="23"/>
    </location>
</feature>